<keyword evidence="2" id="KW-1003">Cell membrane</keyword>
<evidence type="ECO:0000313" key="9">
    <source>
        <dbReference type="Proteomes" id="UP000198597"/>
    </source>
</evidence>
<feature type="transmembrane region" description="Helical" evidence="6">
    <location>
        <begin position="335"/>
        <end position="363"/>
    </location>
</feature>
<feature type="transmembrane region" description="Helical" evidence="6">
    <location>
        <begin position="642"/>
        <end position="667"/>
    </location>
</feature>
<keyword evidence="3 6" id="KW-0812">Transmembrane</keyword>
<reference evidence="8 9" key="1">
    <citation type="submission" date="2016-10" db="EMBL/GenBank/DDBJ databases">
        <authorList>
            <person name="de Groot N.N."/>
        </authorList>
    </citation>
    <scope>NUCLEOTIDE SEQUENCE [LARGE SCALE GENOMIC DNA]</scope>
    <source>
        <strain evidence="8 9">DSM 12272</strain>
    </source>
</reference>
<organism evidence="8 9">
    <name type="scientific">Clostridium gasigenes</name>
    <dbReference type="NCBI Taxonomy" id="94869"/>
    <lineage>
        <taxon>Bacteria</taxon>
        <taxon>Bacillati</taxon>
        <taxon>Bacillota</taxon>
        <taxon>Clostridia</taxon>
        <taxon>Eubacteriales</taxon>
        <taxon>Clostridiaceae</taxon>
        <taxon>Clostridium</taxon>
    </lineage>
</organism>
<keyword evidence="9" id="KW-1185">Reference proteome</keyword>
<accession>A0A1H0UJN3</accession>
<feature type="transmembrane region" description="Helical" evidence="6">
    <location>
        <begin position="12"/>
        <end position="37"/>
    </location>
</feature>
<feature type="transmembrane region" description="Helical" evidence="6">
    <location>
        <begin position="248"/>
        <end position="269"/>
    </location>
</feature>
<comment type="subcellular location">
    <subcellularLocation>
        <location evidence="1">Cell membrane</location>
        <topology evidence="1">Multi-pass membrane protein</topology>
    </subcellularLocation>
</comment>
<dbReference type="AlphaFoldDB" id="A0A1H0UJN3"/>
<sequence>MWLSKLKKKKTQYILLGIIFTIAIALISLSTIITVVANTFGAEYYKGDSTADLTVITTKPTVVEKSKDWYESKGNEVRNYRKYDNYSISTNFTVNNKDLGIFMGLVMPIDNLENLTFKIEVIEGNSKQKAPLEGEIWIPSTVAESKDLKMGDIAKIIDGNGETIEFKVSAIINDSNQPSTTIGILYTYINEKDRELLKMLPEVKLVTMNTNKGSDNESKDLISYINEPLGGVVLDKSVYIMSATITPILAGGLGLMASVILIGVLLIILRSNIKNNILKEYKSIGIYKSMGYSSKKIRRIYLYGYALVSIIASIIGILISVPISNYMCNIMFKYLGVYTFGLISLGVVSMIFILFNCLVYLNVRGVLKAVNKIKPINAINIGLTSSKEKLKKSIIKNNSSAFPMAINDIFKYKKSNVTILIIFTLTFYISILFLNLSYSMLTIEDNLDKLFGTPKSQLVVTAQADKEDSIKEVKEYLEKDERAEEYYLWNGIGQSKITMDNLKYKLDSTALMAMTFDKFNDEDFSILEGRNPKNENEVSLSKSIMDNNKLSVGDYITINVENTNKEFLITGSYASMMGNQQNLRLTNKVLSGGSNGNIAFVKLRNKDDYNTLKEDILDEFKGVSVDKTYIPLKDTTSSIVEIFVPVSIILLVGILAFAIINIMSIILSTNLDNRKNYGIMKGIGFSSKYIRRRITYRIMSLTILGSIIGLSINMLTARCLFKLALGELDLYSFSFKIIIAFIIATLLLVLLIIYICNRGIKKISTVELIME</sequence>
<dbReference type="Proteomes" id="UP000198597">
    <property type="component" value="Unassembled WGS sequence"/>
</dbReference>
<dbReference type="STRING" id="94869.SAMN04488529_11133"/>
<dbReference type="PANTHER" id="PTHR30287:SF2">
    <property type="entry name" value="BLL1001 PROTEIN"/>
    <property type="match status" value="1"/>
</dbReference>
<proteinExistence type="predicted"/>
<dbReference type="GO" id="GO:0005886">
    <property type="term" value="C:plasma membrane"/>
    <property type="evidence" value="ECO:0007669"/>
    <property type="project" value="UniProtKB-SubCell"/>
</dbReference>
<dbReference type="InterPro" id="IPR038766">
    <property type="entry name" value="Membrane_comp_ABC_pdt"/>
</dbReference>
<evidence type="ECO:0000256" key="4">
    <source>
        <dbReference type="ARBA" id="ARBA00022989"/>
    </source>
</evidence>
<name>A0A1H0UJN3_9CLOT</name>
<protein>
    <submittedName>
        <fullName evidence="8">Putative ABC transport system permease protein</fullName>
    </submittedName>
</protein>
<evidence type="ECO:0000259" key="7">
    <source>
        <dbReference type="Pfam" id="PF02687"/>
    </source>
</evidence>
<feature type="domain" description="ABC3 transporter permease C-terminal" evidence="7">
    <location>
        <begin position="648"/>
        <end position="754"/>
    </location>
</feature>
<evidence type="ECO:0000256" key="5">
    <source>
        <dbReference type="ARBA" id="ARBA00023136"/>
    </source>
</evidence>
<evidence type="ECO:0000256" key="6">
    <source>
        <dbReference type="SAM" id="Phobius"/>
    </source>
</evidence>
<dbReference type="EMBL" id="FNJM01000011">
    <property type="protein sequence ID" value="SDP66374.1"/>
    <property type="molecule type" value="Genomic_DNA"/>
</dbReference>
<evidence type="ECO:0000313" key="8">
    <source>
        <dbReference type="EMBL" id="SDP66374.1"/>
    </source>
</evidence>
<evidence type="ECO:0000256" key="3">
    <source>
        <dbReference type="ARBA" id="ARBA00022692"/>
    </source>
</evidence>
<evidence type="ECO:0000256" key="2">
    <source>
        <dbReference type="ARBA" id="ARBA00022475"/>
    </source>
</evidence>
<dbReference type="InterPro" id="IPR003838">
    <property type="entry name" value="ABC3_permease_C"/>
</dbReference>
<feature type="transmembrane region" description="Helical" evidence="6">
    <location>
        <begin position="735"/>
        <end position="756"/>
    </location>
</feature>
<feature type="transmembrane region" description="Helical" evidence="6">
    <location>
        <begin position="417"/>
        <end position="438"/>
    </location>
</feature>
<dbReference type="Pfam" id="PF02687">
    <property type="entry name" value="FtsX"/>
    <property type="match status" value="2"/>
</dbReference>
<dbReference type="PANTHER" id="PTHR30287">
    <property type="entry name" value="MEMBRANE COMPONENT OF PREDICTED ABC SUPERFAMILY METABOLITE UPTAKE TRANSPORTER"/>
    <property type="match status" value="1"/>
</dbReference>
<gene>
    <name evidence="8" type="ORF">SAMN04488529_11133</name>
</gene>
<dbReference type="RefSeq" id="WP_089971555.1">
    <property type="nucleotide sequence ID" value="NZ_FNJM01000011.1"/>
</dbReference>
<feature type="domain" description="ABC3 transporter permease C-terminal" evidence="7">
    <location>
        <begin position="256"/>
        <end position="354"/>
    </location>
</feature>
<keyword evidence="5 6" id="KW-0472">Membrane</keyword>
<evidence type="ECO:0000256" key="1">
    <source>
        <dbReference type="ARBA" id="ARBA00004651"/>
    </source>
</evidence>
<dbReference type="OrthoDB" id="2011568at2"/>
<feature type="transmembrane region" description="Helical" evidence="6">
    <location>
        <begin position="694"/>
        <end position="715"/>
    </location>
</feature>
<feature type="transmembrane region" description="Helical" evidence="6">
    <location>
        <begin position="300"/>
        <end position="323"/>
    </location>
</feature>
<keyword evidence="4 6" id="KW-1133">Transmembrane helix</keyword>